<protein>
    <submittedName>
        <fullName evidence="1">Uncharacterized protein</fullName>
    </submittedName>
</protein>
<name>A0A2A4EV47_9BURK</name>
<proteinExistence type="predicted"/>
<dbReference type="SUPFAM" id="SSF56935">
    <property type="entry name" value="Porins"/>
    <property type="match status" value="1"/>
</dbReference>
<sequence>MNAGLTYDDNVSRARVAEDKLSSQSLGATASKVFLLPLSGSWQIMLNGFAGGDAVRTYTKLSRLFVGLHGEIRYRHSSSFFSPTLALFSRISGEEYGSDLRRGYRYSFGASIEQPLTDRITLSGSIAHNRRDAKSAVFDISDNAVRLNLDYATVATGSFYVSAEYHLGDTVSSGRMSLANVDIAEVFVRDDAFNRSDFFSYRTRARTVFAAIGYSYPVGEKGSLDFSWRYAHATPTATPNFLGAGNSPYTDNQFTIAYQMHF</sequence>
<reference evidence="1 2" key="1">
    <citation type="submission" date="2017-01" db="EMBL/GenBank/DDBJ databases">
        <title>Whole-Genome Shotgun Sequencing of Two beta-Proteobacterial Species in Search of the Bulgecin Biosynthetic Cluster.</title>
        <authorList>
            <person name="Horsman M.E."/>
            <person name="Marous D.R."/>
            <person name="Li R."/>
            <person name="Oliver R.A."/>
            <person name="Byun B."/>
            <person name="Emrich S.J."/>
            <person name="Boggess B."/>
            <person name="Townsend C.A."/>
            <person name="Mobashery S."/>
        </authorList>
    </citation>
    <scope>NUCLEOTIDE SEQUENCE [LARGE SCALE GENOMIC DNA]</scope>
    <source>
        <strain evidence="1 2">ATCC 31433</strain>
    </source>
</reference>
<gene>
    <name evidence="1" type="ORF">BZL54_33930</name>
</gene>
<dbReference type="AlphaFoldDB" id="A0A2A4EV47"/>
<evidence type="ECO:0000313" key="2">
    <source>
        <dbReference type="Proteomes" id="UP000217994"/>
    </source>
</evidence>
<dbReference type="Proteomes" id="UP000217994">
    <property type="component" value="Unassembled WGS sequence"/>
</dbReference>
<evidence type="ECO:0000313" key="1">
    <source>
        <dbReference type="EMBL" id="PCE24302.1"/>
    </source>
</evidence>
<comment type="caution">
    <text evidence="1">The sequence shown here is derived from an EMBL/GenBank/DDBJ whole genome shotgun (WGS) entry which is preliminary data.</text>
</comment>
<dbReference type="EMBL" id="MTZU01000124">
    <property type="protein sequence ID" value="PCE24302.1"/>
    <property type="molecule type" value="Genomic_DNA"/>
</dbReference>
<organism evidence="1 2">
    <name type="scientific">Burkholderia ubonensis subsp. mesacidophila</name>
    <dbReference type="NCBI Taxonomy" id="265293"/>
    <lineage>
        <taxon>Bacteria</taxon>
        <taxon>Pseudomonadati</taxon>
        <taxon>Pseudomonadota</taxon>
        <taxon>Betaproteobacteria</taxon>
        <taxon>Burkholderiales</taxon>
        <taxon>Burkholderiaceae</taxon>
        <taxon>Burkholderia</taxon>
        <taxon>Burkholderia cepacia complex</taxon>
    </lineage>
</organism>
<accession>A0A2A4EV47</accession>